<evidence type="ECO:0000256" key="1">
    <source>
        <dbReference type="ARBA" id="ARBA00008901"/>
    </source>
</evidence>
<dbReference type="InterPro" id="IPR038499">
    <property type="entry name" value="BRO1_sf"/>
</dbReference>
<evidence type="ECO:0000313" key="4">
    <source>
        <dbReference type="EMBL" id="KAK7872453.1"/>
    </source>
</evidence>
<dbReference type="SMART" id="SM01041">
    <property type="entry name" value="BRO1"/>
    <property type="match status" value="1"/>
</dbReference>
<evidence type="ECO:0000256" key="2">
    <source>
        <dbReference type="SAM" id="MobiDB-lite"/>
    </source>
</evidence>
<comment type="caution">
    <text evidence="4">The sequence shown here is derived from an EMBL/GenBank/DDBJ whole genome shotgun (WGS) entry which is preliminary data.</text>
</comment>
<feature type="domain" description="BRO1" evidence="3">
    <location>
        <begin position="1"/>
        <end position="415"/>
    </location>
</feature>
<name>A0AAN9VXZ1_9ORTH</name>
<reference evidence="4 5" key="1">
    <citation type="submission" date="2024-03" db="EMBL/GenBank/DDBJ databases">
        <title>The genome assembly and annotation of the cricket Gryllus longicercus Weissman &amp; Gray.</title>
        <authorList>
            <person name="Szrajer S."/>
            <person name="Gray D."/>
            <person name="Ylla G."/>
        </authorList>
    </citation>
    <scope>NUCLEOTIDE SEQUENCE [LARGE SCALE GENOMIC DNA]</scope>
    <source>
        <strain evidence="4">DAG 2021-001</strain>
        <tissue evidence="4">Whole body minus gut</tissue>
    </source>
</reference>
<protein>
    <recommendedName>
        <fullName evidence="3">BRO1 domain-containing protein</fullName>
    </recommendedName>
</protein>
<evidence type="ECO:0000259" key="3">
    <source>
        <dbReference type="PROSITE" id="PS51180"/>
    </source>
</evidence>
<dbReference type="Proteomes" id="UP001378592">
    <property type="component" value="Unassembled WGS sequence"/>
</dbReference>
<dbReference type="PROSITE" id="PS51180">
    <property type="entry name" value="BRO1"/>
    <property type="match status" value="1"/>
</dbReference>
<dbReference type="EMBL" id="JAZDUA010000024">
    <property type="protein sequence ID" value="KAK7872453.1"/>
    <property type="molecule type" value="Genomic_DNA"/>
</dbReference>
<proteinExistence type="inferred from homology"/>
<dbReference type="Gene3D" id="1.25.40.280">
    <property type="entry name" value="alix/aip1 like domains"/>
    <property type="match status" value="1"/>
</dbReference>
<comment type="similarity">
    <text evidence="1">Belongs to the BROX family.</text>
</comment>
<organism evidence="4 5">
    <name type="scientific">Gryllus longicercus</name>
    <dbReference type="NCBI Taxonomy" id="2509291"/>
    <lineage>
        <taxon>Eukaryota</taxon>
        <taxon>Metazoa</taxon>
        <taxon>Ecdysozoa</taxon>
        <taxon>Arthropoda</taxon>
        <taxon>Hexapoda</taxon>
        <taxon>Insecta</taxon>
        <taxon>Pterygota</taxon>
        <taxon>Neoptera</taxon>
        <taxon>Polyneoptera</taxon>
        <taxon>Orthoptera</taxon>
        <taxon>Ensifera</taxon>
        <taxon>Gryllidea</taxon>
        <taxon>Grylloidea</taxon>
        <taxon>Gryllidae</taxon>
        <taxon>Gryllinae</taxon>
        <taxon>Gryllus</taxon>
    </lineage>
</organism>
<sequence length="415" mass="46404">MAHWFHRNVFKATTIVHFDIPFVHQDGQAVQLCSQLKQTRQGLLQVLPDVNYGPETIESAFGSYFSLLMGLLTDPTDANQVSKLRQSVVFKWTNSLLGNSPQVVKDSFFEAFNICFNLAIWYMKHASMVAAKDDITLDEAKDVHVSLKKAAGIFQFIQSMYLPQLGSEQIEAGDLDRRILAAYLTQCTAEAQEVTLARAVELKHNPCLISSLAFETSKMFSDAAASLRSLEPAAQWKLYLQLKSAFYKAFAYKYCGENLLSQDKCGDAIRALKEALACYGQASELCKEYSKKKGPAPKASPEDHPFFKRLAPQLKITLEKCERENGFIYHQKVPHDPPQLEEKATYGLVNPDDFGIPSISKLWTPVTYAAFNDATSKSNSNSTSKKPEKDLPPVKETPVHQTSKEPKNENGCSLQ</sequence>
<gene>
    <name evidence="4" type="ORF">R5R35_014248</name>
</gene>
<dbReference type="InterPro" id="IPR004328">
    <property type="entry name" value="BRO1_dom"/>
</dbReference>
<accession>A0AAN9VXZ1</accession>
<dbReference type="PANTHER" id="PTHR23032:SF13">
    <property type="entry name" value="BRO1 DOMAIN-CONTAINING PROTEIN BROX"/>
    <property type="match status" value="1"/>
</dbReference>
<dbReference type="AlphaFoldDB" id="A0AAN9VXZ1"/>
<feature type="region of interest" description="Disordered" evidence="2">
    <location>
        <begin position="374"/>
        <end position="415"/>
    </location>
</feature>
<keyword evidence="5" id="KW-1185">Reference proteome</keyword>
<dbReference type="InterPro" id="IPR038898">
    <property type="entry name" value="BROX"/>
</dbReference>
<feature type="compositionally biased region" description="Low complexity" evidence="2">
    <location>
        <begin position="375"/>
        <end position="384"/>
    </location>
</feature>
<dbReference type="PANTHER" id="PTHR23032">
    <property type="entry name" value="BRO1 DOMAIN-CONTAINING PROTEIN BROX"/>
    <property type="match status" value="1"/>
</dbReference>
<dbReference type="Pfam" id="PF03097">
    <property type="entry name" value="BRO1"/>
    <property type="match status" value="1"/>
</dbReference>
<evidence type="ECO:0000313" key="5">
    <source>
        <dbReference type="Proteomes" id="UP001378592"/>
    </source>
</evidence>